<dbReference type="InterPro" id="IPR011048">
    <property type="entry name" value="Haem_d1_sf"/>
</dbReference>
<keyword evidence="3" id="KW-1185">Reference proteome</keyword>
<dbReference type="InterPro" id="IPR015943">
    <property type="entry name" value="WD40/YVTN_repeat-like_dom_sf"/>
</dbReference>
<dbReference type="AlphaFoldDB" id="A0A2K1PY65"/>
<proteinExistence type="predicted"/>
<dbReference type="OrthoDB" id="7187796at2"/>
<keyword evidence="1" id="KW-0732">Signal</keyword>
<dbReference type="PANTHER" id="PTHR47197:SF3">
    <property type="entry name" value="DIHYDRO-HEME D1 DEHYDROGENASE"/>
    <property type="match status" value="1"/>
</dbReference>
<accession>A0A2K1PY65</accession>
<evidence type="ECO:0000313" key="2">
    <source>
        <dbReference type="EMBL" id="PNS07729.1"/>
    </source>
</evidence>
<dbReference type="InterPro" id="IPR051200">
    <property type="entry name" value="Host-pathogen_enzymatic-act"/>
</dbReference>
<dbReference type="Gene3D" id="2.130.10.10">
    <property type="entry name" value="YVTN repeat-like/Quinoprotein amine dehydrogenase"/>
    <property type="match status" value="2"/>
</dbReference>
<dbReference type="EMBL" id="NPZB01000002">
    <property type="protein sequence ID" value="PNS07729.1"/>
    <property type="molecule type" value="Genomic_DNA"/>
</dbReference>
<sequence length="341" mass="35698">MKRLLALASLLSVSAAPLLAATANATHYDVAATWPVSGPGRWDLLEVDSARHHLFISRSDRVQVVDTTSGKEVGTIPGTDGVHGIVIGSGGHGYTSNGKSNSVTEFDLATLQRVRDLPVSGKSPDAMFHDAGSHHLFVFNAKSNNASVLDTTSGKEIATIAFDGNPELAVADGHGHIYLNIESTAQLVEIDAASAKVTHTWKMDGCEEPSGIAMDAAHHRVFSTCQNKVLAVTDADSGRAVARVAIGEGPDGAAFDPATKSVLVPLGKSGVLDVIHVDGANRYSKVQSLPTQTSARTIILDESDHRAYTVAAKFGPVPAGEKRPPMIDGSFSVLVLAPQGK</sequence>
<reference evidence="2 3" key="1">
    <citation type="submission" date="2017-08" db="EMBL/GenBank/DDBJ databases">
        <title>Lysobacter sylvestris genome.</title>
        <authorList>
            <person name="Zhang D.-C."/>
            <person name="Albuquerque L."/>
            <person name="Franca L."/>
            <person name="Froufe H.J.C."/>
            <person name="Barroso C."/>
            <person name="Egas C."/>
            <person name="Da Costa M."/>
            <person name="Margesin R."/>
        </authorList>
    </citation>
    <scope>NUCLEOTIDE SEQUENCE [LARGE SCALE GENOMIC DNA]</scope>
    <source>
        <strain evidence="2 3">AM20-91</strain>
    </source>
</reference>
<protein>
    <submittedName>
        <fullName evidence="2">Uncharacterized protein</fullName>
    </submittedName>
</protein>
<dbReference type="Proteomes" id="UP000236220">
    <property type="component" value="Unassembled WGS sequence"/>
</dbReference>
<feature type="chain" id="PRO_5014383335" evidence="1">
    <location>
        <begin position="21"/>
        <end position="341"/>
    </location>
</feature>
<dbReference type="SUPFAM" id="SSF51004">
    <property type="entry name" value="C-terminal (heme d1) domain of cytochrome cd1-nitrite reductase"/>
    <property type="match status" value="1"/>
</dbReference>
<organism evidence="2 3">
    <name type="scientific">Solilutibacter silvestris</name>
    <dbReference type="NCBI Taxonomy" id="1645665"/>
    <lineage>
        <taxon>Bacteria</taxon>
        <taxon>Pseudomonadati</taxon>
        <taxon>Pseudomonadota</taxon>
        <taxon>Gammaproteobacteria</taxon>
        <taxon>Lysobacterales</taxon>
        <taxon>Lysobacteraceae</taxon>
        <taxon>Solilutibacter</taxon>
    </lineage>
</organism>
<dbReference type="PANTHER" id="PTHR47197">
    <property type="entry name" value="PROTEIN NIRF"/>
    <property type="match status" value="1"/>
</dbReference>
<dbReference type="RefSeq" id="WP_129588423.1">
    <property type="nucleotide sequence ID" value="NZ_NPZB01000002.1"/>
</dbReference>
<gene>
    <name evidence="2" type="ORF">Lysil_1905</name>
</gene>
<name>A0A2K1PY65_9GAMM</name>
<feature type="signal peptide" evidence="1">
    <location>
        <begin position="1"/>
        <end position="20"/>
    </location>
</feature>
<comment type="caution">
    <text evidence="2">The sequence shown here is derived from an EMBL/GenBank/DDBJ whole genome shotgun (WGS) entry which is preliminary data.</text>
</comment>
<evidence type="ECO:0000313" key="3">
    <source>
        <dbReference type="Proteomes" id="UP000236220"/>
    </source>
</evidence>
<evidence type="ECO:0000256" key="1">
    <source>
        <dbReference type="SAM" id="SignalP"/>
    </source>
</evidence>